<accession>A0ACC0DDG2</accession>
<proteinExistence type="predicted"/>
<dbReference type="Proteomes" id="UP001497680">
    <property type="component" value="Unassembled WGS sequence"/>
</dbReference>
<evidence type="ECO:0000313" key="2">
    <source>
        <dbReference type="Proteomes" id="UP001497680"/>
    </source>
</evidence>
<protein>
    <submittedName>
        <fullName evidence="1">Uncharacterized protein</fullName>
    </submittedName>
</protein>
<organism evidence="1 2">
    <name type="scientific">Hypoxylon rubiginosum</name>
    <dbReference type="NCBI Taxonomy" id="110542"/>
    <lineage>
        <taxon>Eukaryota</taxon>
        <taxon>Fungi</taxon>
        <taxon>Dikarya</taxon>
        <taxon>Ascomycota</taxon>
        <taxon>Pezizomycotina</taxon>
        <taxon>Sordariomycetes</taxon>
        <taxon>Xylariomycetidae</taxon>
        <taxon>Xylariales</taxon>
        <taxon>Hypoxylaceae</taxon>
        <taxon>Hypoxylon</taxon>
    </lineage>
</organism>
<gene>
    <name evidence="1" type="ORF">F4821DRAFT_227941</name>
</gene>
<keyword evidence="2" id="KW-1185">Reference proteome</keyword>
<reference evidence="1 2" key="1">
    <citation type="journal article" date="2022" name="New Phytol.">
        <title>Ecological generalism drives hyperdiversity of secondary metabolite gene clusters in xylarialean endophytes.</title>
        <authorList>
            <person name="Franco M.E.E."/>
            <person name="Wisecaver J.H."/>
            <person name="Arnold A.E."/>
            <person name="Ju Y.M."/>
            <person name="Slot J.C."/>
            <person name="Ahrendt S."/>
            <person name="Moore L.P."/>
            <person name="Eastman K.E."/>
            <person name="Scott K."/>
            <person name="Konkel Z."/>
            <person name="Mondo S.J."/>
            <person name="Kuo A."/>
            <person name="Hayes R.D."/>
            <person name="Haridas S."/>
            <person name="Andreopoulos B."/>
            <person name="Riley R."/>
            <person name="LaButti K."/>
            <person name="Pangilinan J."/>
            <person name="Lipzen A."/>
            <person name="Amirebrahimi M."/>
            <person name="Yan J."/>
            <person name="Adam C."/>
            <person name="Keymanesh K."/>
            <person name="Ng V."/>
            <person name="Louie K."/>
            <person name="Northen T."/>
            <person name="Drula E."/>
            <person name="Henrissat B."/>
            <person name="Hsieh H.M."/>
            <person name="Youens-Clark K."/>
            <person name="Lutzoni F."/>
            <person name="Miadlikowska J."/>
            <person name="Eastwood D.C."/>
            <person name="Hamelin R.C."/>
            <person name="Grigoriev I.V."/>
            <person name="U'Ren J.M."/>
        </authorList>
    </citation>
    <scope>NUCLEOTIDE SEQUENCE [LARGE SCALE GENOMIC DNA]</scope>
    <source>
        <strain evidence="1 2">ER1909</strain>
    </source>
</reference>
<sequence length="209" mass="23740">MDWLAPLQTFGTSYLYPTLKFVVKLCYIVTIPLHYPLYYLLALVAFLLSPIWHMVHGTSRAILAVASLVAKLKYLYIYLACAALIGICAGCMLHGTSSFIFVLLGVDASQKRRSERDRSKLPLEDEEQDYEQDYDGLDSETRSGDSSSWVSTSSFTSTARPSKLKETKDNSHDMLEKQWKLLRSSEKPKRRRRGLLAQTIHEESSSDFS</sequence>
<name>A0ACC0DDG2_9PEZI</name>
<evidence type="ECO:0000313" key="1">
    <source>
        <dbReference type="EMBL" id="KAI6090811.1"/>
    </source>
</evidence>
<dbReference type="EMBL" id="MU394289">
    <property type="protein sequence ID" value="KAI6090811.1"/>
    <property type="molecule type" value="Genomic_DNA"/>
</dbReference>
<comment type="caution">
    <text evidence="1">The sequence shown here is derived from an EMBL/GenBank/DDBJ whole genome shotgun (WGS) entry which is preliminary data.</text>
</comment>